<sequence length="152" mass="16901">MLQLLKWQDATTLPAHAQQTLIQTPAGLALATFVLTPDAPNPVDARPHWTLPDGQNVSAPLRWCLLEAPQDTALFEVSMTWAGETQRLGICTDFGGAVRCASRHAERVAQTIDERPGLLHFMRSSPEAWQARWLDMDFEIVPLGLWSEDGQD</sequence>
<accession>A0AAU6Q897</accession>
<organism evidence="1">
    <name type="scientific">Deinococcus sp. VB142</name>
    <dbReference type="NCBI Taxonomy" id="3112952"/>
    <lineage>
        <taxon>Bacteria</taxon>
        <taxon>Thermotogati</taxon>
        <taxon>Deinococcota</taxon>
        <taxon>Deinococci</taxon>
        <taxon>Deinococcales</taxon>
        <taxon>Deinococcaceae</taxon>
        <taxon>Deinococcus</taxon>
    </lineage>
</organism>
<protein>
    <submittedName>
        <fullName evidence="1">Uncharacterized protein</fullName>
    </submittedName>
</protein>
<proteinExistence type="predicted"/>
<dbReference type="RefSeq" id="WP_339097850.1">
    <property type="nucleotide sequence ID" value="NZ_CP149783.1"/>
</dbReference>
<dbReference type="AlphaFoldDB" id="A0AAU6Q897"/>
<name>A0AAU6Q897_9DEIO</name>
<evidence type="ECO:0000313" key="1">
    <source>
        <dbReference type="EMBL" id="WYF46373.1"/>
    </source>
</evidence>
<dbReference type="EMBL" id="CP149783">
    <property type="protein sequence ID" value="WYF46373.1"/>
    <property type="molecule type" value="Genomic_DNA"/>
</dbReference>
<gene>
    <name evidence="1" type="ORF">WDJ50_15035</name>
</gene>
<reference evidence="1" key="1">
    <citation type="submission" date="2024-03" db="EMBL/GenBank/DDBJ databases">
        <title>Deinococcus weizhi sp. nov., isolated from human skin.</title>
        <authorList>
            <person name="Wei Z."/>
            <person name="Tian F."/>
            <person name="Yang C."/>
            <person name="Xin L.T."/>
            <person name="Wen Z.J."/>
            <person name="Lan K.C."/>
            <person name="Yu L."/>
            <person name="Zhe W."/>
            <person name="Dan F.D."/>
            <person name="Jun W."/>
            <person name="Rui Z."/>
            <person name="Yong X.J."/>
            <person name="Ting Y."/>
            <person name="Wei X."/>
            <person name="Xu Z.G."/>
            <person name="Xin Z."/>
            <person name="Dong F.G."/>
            <person name="Ni X.M."/>
            <person name="Zheng M.G."/>
            <person name="Chun Y."/>
            <person name="Qian W.X."/>
        </authorList>
    </citation>
    <scope>NUCLEOTIDE SEQUENCE</scope>
    <source>
        <strain evidence="1">VB142</strain>
    </source>
</reference>